<name>T1IEL3_RHOPR</name>
<accession>T1IEL3</accession>
<organism evidence="1 2">
    <name type="scientific">Rhodnius prolixus</name>
    <name type="common">Triatomid bug</name>
    <dbReference type="NCBI Taxonomy" id="13249"/>
    <lineage>
        <taxon>Eukaryota</taxon>
        <taxon>Metazoa</taxon>
        <taxon>Ecdysozoa</taxon>
        <taxon>Arthropoda</taxon>
        <taxon>Hexapoda</taxon>
        <taxon>Insecta</taxon>
        <taxon>Pterygota</taxon>
        <taxon>Neoptera</taxon>
        <taxon>Paraneoptera</taxon>
        <taxon>Hemiptera</taxon>
        <taxon>Heteroptera</taxon>
        <taxon>Panheteroptera</taxon>
        <taxon>Cimicomorpha</taxon>
        <taxon>Reduviidae</taxon>
        <taxon>Triatominae</taxon>
        <taxon>Rhodnius</taxon>
    </lineage>
</organism>
<protein>
    <submittedName>
        <fullName evidence="1">Uncharacterized protein</fullName>
    </submittedName>
</protein>
<dbReference type="VEuPathDB" id="VectorBase:RPRC014733"/>
<dbReference type="Proteomes" id="UP000015103">
    <property type="component" value="Unassembled WGS sequence"/>
</dbReference>
<evidence type="ECO:0000313" key="1">
    <source>
        <dbReference type="EnsemblMetazoa" id="RPRC014733-PA"/>
    </source>
</evidence>
<dbReference type="EMBL" id="ACPB03009824">
    <property type="status" value="NOT_ANNOTATED_CDS"/>
    <property type="molecule type" value="Genomic_DNA"/>
</dbReference>
<reference evidence="1" key="1">
    <citation type="submission" date="2015-05" db="UniProtKB">
        <authorList>
            <consortium name="EnsemblMetazoa"/>
        </authorList>
    </citation>
    <scope>IDENTIFICATION</scope>
</reference>
<dbReference type="InParanoid" id="T1IEL3"/>
<sequence length="280" mass="32535">MSVTLYIKRFLKFSFVSFAFTTFNRYYKSLEGIKEINGLYISIIFELRSFISFKETSKGDQKSLTSSNLPPVVEDDLEDVKESVECLDLSRHGNLHKLLGENDYIGDDRTTLNTEFESDTPSIMSVDNMSTSPMVGDRGLNDFDREIMIGDLPLISFYNSHYSEDDRRWARFRVEMFTRDWCVIYCVLGQMLLNEEEMLGSRDLIPTAEEARQILLIMSSGSHWDVLNLCMILNLSEKINRMAKYGNNFSMFKTSTREFMEGSIRTCLDIWERDVMITEI</sequence>
<evidence type="ECO:0000313" key="2">
    <source>
        <dbReference type="Proteomes" id="UP000015103"/>
    </source>
</evidence>
<dbReference type="EnsemblMetazoa" id="RPRC014733-RA">
    <property type="protein sequence ID" value="RPRC014733-PA"/>
    <property type="gene ID" value="RPRC014733"/>
</dbReference>
<proteinExistence type="predicted"/>
<keyword evidence="2" id="KW-1185">Reference proteome</keyword>
<dbReference type="HOGENOM" id="CLU_995038_0_0_1"/>
<dbReference type="AlphaFoldDB" id="T1IEL3"/>